<dbReference type="RefSeq" id="WP_344845051.1">
    <property type="nucleotide sequence ID" value="NZ_BAABAA010000007.1"/>
</dbReference>
<accession>A0ABP6Y3Z8</accession>
<reference evidence="3" key="1">
    <citation type="journal article" date="2019" name="Int. J. Syst. Evol. Microbiol.">
        <title>The Global Catalogue of Microorganisms (GCM) 10K type strain sequencing project: providing services to taxonomists for standard genome sequencing and annotation.</title>
        <authorList>
            <consortium name="The Broad Institute Genomics Platform"/>
            <consortium name="The Broad Institute Genome Sequencing Center for Infectious Disease"/>
            <person name="Wu L."/>
            <person name="Ma J."/>
        </authorList>
    </citation>
    <scope>NUCLEOTIDE SEQUENCE [LARGE SCALE GENOMIC DNA]</scope>
    <source>
        <strain evidence="3">JCM 16928</strain>
    </source>
</reference>
<comment type="caution">
    <text evidence="2">The sequence shown here is derived from an EMBL/GenBank/DDBJ whole genome shotgun (WGS) entry which is preliminary data.</text>
</comment>
<dbReference type="Proteomes" id="UP001501222">
    <property type="component" value="Unassembled WGS sequence"/>
</dbReference>
<evidence type="ECO:0000313" key="2">
    <source>
        <dbReference type="EMBL" id="GAA3577000.1"/>
    </source>
</evidence>
<dbReference type="EMBL" id="BAABAA010000007">
    <property type="protein sequence ID" value="GAA3577000.1"/>
    <property type="molecule type" value="Genomic_DNA"/>
</dbReference>
<gene>
    <name evidence="2" type="ORF">GCM10022235_53580</name>
</gene>
<protein>
    <submittedName>
        <fullName evidence="2">Uncharacterized protein</fullName>
    </submittedName>
</protein>
<feature type="region of interest" description="Disordered" evidence="1">
    <location>
        <begin position="84"/>
        <end position="105"/>
    </location>
</feature>
<sequence>MSQRVYRNGKLQELTDAQWREAEKARLRRAASNAELEKTLVDRVESKGGKTVVTTRDGKKHVLKGIGAIAHNVGNIILGSTGPVHTGNGDMYVNGQKQPKRNPWY</sequence>
<name>A0ABP6Y3Z8_9ACTN</name>
<evidence type="ECO:0000256" key="1">
    <source>
        <dbReference type="SAM" id="MobiDB-lite"/>
    </source>
</evidence>
<evidence type="ECO:0000313" key="3">
    <source>
        <dbReference type="Proteomes" id="UP001501222"/>
    </source>
</evidence>
<organism evidence="2 3">
    <name type="scientific">Kribbella ginsengisoli</name>
    <dbReference type="NCBI Taxonomy" id="363865"/>
    <lineage>
        <taxon>Bacteria</taxon>
        <taxon>Bacillati</taxon>
        <taxon>Actinomycetota</taxon>
        <taxon>Actinomycetes</taxon>
        <taxon>Propionibacteriales</taxon>
        <taxon>Kribbellaceae</taxon>
        <taxon>Kribbella</taxon>
    </lineage>
</organism>
<proteinExistence type="predicted"/>
<keyword evidence="3" id="KW-1185">Reference proteome</keyword>